<dbReference type="AlphaFoldDB" id="A0A7D9HBB4"/>
<dbReference type="OrthoDB" id="5948939at2759"/>
<reference evidence="1" key="1">
    <citation type="submission" date="2020-04" db="EMBL/GenBank/DDBJ databases">
        <authorList>
            <person name="Alioto T."/>
            <person name="Alioto T."/>
            <person name="Gomez Garrido J."/>
        </authorList>
    </citation>
    <scope>NUCLEOTIDE SEQUENCE</scope>
    <source>
        <strain evidence="1">A484AB</strain>
    </source>
</reference>
<keyword evidence="2" id="KW-1185">Reference proteome</keyword>
<name>A0A7D9HBB4_PARCT</name>
<dbReference type="SUPFAM" id="SSF46934">
    <property type="entry name" value="UBA-like"/>
    <property type="match status" value="1"/>
</dbReference>
<gene>
    <name evidence="1" type="ORF">PACLA_8A020043</name>
</gene>
<dbReference type="InterPro" id="IPR009060">
    <property type="entry name" value="UBA-like_sf"/>
</dbReference>
<dbReference type="InterPro" id="IPR003892">
    <property type="entry name" value="CUE"/>
</dbReference>
<evidence type="ECO:0000313" key="1">
    <source>
        <dbReference type="EMBL" id="CAB3978631.1"/>
    </source>
</evidence>
<dbReference type="EMBL" id="CACRXK020000129">
    <property type="protein sequence ID" value="CAB3978631.1"/>
    <property type="molecule type" value="Genomic_DNA"/>
</dbReference>
<comment type="caution">
    <text evidence="1">The sequence shown here is derived from an EMBL/GenBank/DDBJ whole genome shotgun (WGS) entry which is preliminary data.</text>
</comment>
<dbReference type="PROSITE" id="PS51140">
    <property type="entry name" value="CUE"/>
    <property type="match status" value="1"/>
</dbReference>
<dbReference type="Pfam" id="PF02845">
    <property type="entry name" value="CUE"/>
    <property type="match status" value="1"/>
</dbReference>
<sequence length="258" mass="28435">MKLQKAGLGRRLISFHKYSTAISVKAKLEEVYPQLACSSDSTQISNLHQLFPDLPSVDIEKALKDCGGNIEAAASTLLDNTQGKLSEDEMPTYVADSSSDSESEIWNLPLATVIHLQPNSEEAKKTAIQDYRDATIVSESAVFRVYVNRMSSDFANDVLGIYKNQSRPAVFGISKVVIHYLVSDTDEIPLIEVADIPDIDLRIALNELNSLCKDEAPGIALKDFLTQYRDEASILDTSLSDTNRHVIGEQIMLPDVST</sequence>
<accession>A0A7D9HBB4</accession>
<dbReference type="Proteomes" id="UP001152795">
    <property type="component" value="Unassembled WGS sequence"/>
</dbReference>
<proteinExistence type="predicted"/>
<dbReference type="CDD" id="cd14279">
    <property type="entry name" value="CUE"/>
    <property type="match status" value="1"/>
</dbReference>
<evidence type="ECO:0000313" key="2">
    <source>
        <dbReference type="Proteomes" id="UP001152795"/>
    </source>
</evidence>
<protein>
    <submittedName>
        <fullName evidence="1">PREDICTED: uncharacterized protein LOC107339727</fullName>
    </submittedName>
</protein>
<dbReference type="GO" id="GO:0043130">
    <property type="term" value="F:ubiquitin binding"/>
    <property type="evidence" value="ECO:0007669"/>
    <property type="project" value="InterPro"/>
</dbReference>
<organism evidence="1 2">
    <name type="scientific">Paramuricea clavata</name>
    <name type="common">Red gorgonian</name>
    <name type="synonym">Violescent sea-whip</name>
    <dbReference type="NCBI Taxonomy" id="317549"/>
    <lineage>
        <taxon>Eukaryota</taxon>
        <taxon>Metazoa</taxon>
        <taxon>Cnidaria</taxon>
        <taxon>Anthozoa</taxon>
        <taxon>Octocorallia</taxon>
        <taxon>Malacalcyonacea</taxon>
        <taxon>Plexauridae</taxon>
        <taxon>Paramuricea</taxon>
    </lineage>
</organism>